<accession>A0A1M7PDX9</accession>
<dbReference type="GO" id="GO:0005886">
    <property type="term" value="C:plasma membrane"/>
    <property type="evidence" value="ECO:0007669"/>
    <property type="project" value="TreeGrafter"/>
</dbReference>
<dbReference type="Proteomes" id="UP000184440">
    <property type="component" value="Unassembled WGS sequence"/>
</dbReference>
<keyword evidence="2" id="KW-0547">Nucleotide-binding</keyword>
<dbReference type="GO" id="GO:0016887">
    <property type="term" value="F:ATP hydrolysis activity"/>
    <property type="evidence" value="ECO:0007669"/>
    <property type="project" value="InterPro"/>
</dbReference>
<dbReference type="PROSITE" id="PS50893">
    <property type="entry name" value="ABC_TRANSPORTER_2"/>
    <property type="match status" value="1"/>
</dbReference>
<proteinExistence type="predicted"/>
<dbReference type="PROSITE" id="PS00211">
    <property type="entry name" value="ABC_TRANSPORTER_1"/>
    <property type="match status" value="1"/>
</dbReference>
<dbReference type="Pfam" id="PF12399">
    <property type="entry name" value="BCA_ABC_TP_C"/>
    <property type="match status" value="1"/>
</dbReference>
<dbReference type="PANTHER" id="PTHR45772:SF2">
    <property type="entry name" value="ABC TRANSPORTER ATP-BINDING PROTEIN"/>
    <property type="match status" value="1"/>
</dbReference>
<evidence type="ECO:0000256" key="1">
    <source>
        <dbReference type="ARBA" id="ARBA00022448"/>
    </source>
</evidence>
<name>A0A1M7PDX9_9ACTN</name>
<evidence type="ECO:0000256" key="3">
    <source>
        <dbReference type="ARBA" id="ARBA00022840"/>
    </source>
</evidence>
<dbReference type="InterPro" id="IPR032823">
    <property type="entry name" value="BCA_ABC_TP_C"/>
</dbReference>
<dbReference type="InterPro" id="IPR017871">
    <property type="entry name" value="ABC_transporter-like_CS"/>
</dbReference>
<keyword evidence="6" id="KW-1185">Reference proteome</keyword>
<evidence type="ECO:0000313" key="6">
    <source>
        <dbReference type="Proteomes" id="UP000184440"/>
    </source>
</evidence>
<gene>
    <name evidence="5" type="ORF">SAMN05443668_103253</name>
</gene>
<dbReference type="SUPFAM" id="SSF52540">
    <property type="entry name" value="P-loop containing nucleoside triphosphate hydrolases"/>
    <property type="match status" value="1"/>
</dbReference>
<dbReference type="PANTHER" id="PTHR45772">
    <property type="entry name" value="CONSERVED COMPONENT OF ABC TRANSPORTER FOR NATURAL AMINO ACIDS-RELATED"/>
    <property type="match status" value="1"/>
</dbReference>
<evidence type="ECO:0000313" key="5">
    <source>
        <dbReference type="EMBL" id="SHN15147.1"/>
    </source>
</evidence>
<evidence type="ECO:0000259" key="4">
    <source>
        <dbReference type="PROSITE" id="PS50893"/>
    </source>
</evidence>
<dbReference type="OrthoDB" id="9805514at2"/>
<organism evidence="5 6">
    <name type="scientific">Cryptosporangium aurantiacum</name>
    <dbReference type="NCBI Taxonomy" id="134849"/>
    <lineage>
        <taxon>Bacteria</taxon>
        <taxon>Bacillati</taxon>
        <taxon>Actinomycetota</taxon>
        <taxon>Actinomycetes</taxon>
        <taxon>Cryptosporangiales</taxon>
        <taxon>Cryptosporangiaceae</taxon>
        <taxon>Cryptosporangium</taxon>
    </lineage>
</organism>
<dbReference type="RefSeq" id="WP_084740914.1">
    <property type="nucleotide sequence ID" value="NZ_FRCS01000003.1"/>
</dbReference>
<dbReference type="InterPro" id="IPR003439">
    <property type="entry name" value="ABC_transporter-like_ATP-bd"/>
</dbReference>
<keyword evidence="3 5" id="KW-0067">ATP-binding</keyword>
<dbReference type="InterPro" id="IPR027417">
    <property type="entry name" value="P-loop_NTPase"/>
</dbReference>
<feature type="domain" description="ABC transporter" evidence="4">
    <location>
        <begin position="5"/>
        <end position="245"/>
    </location>
</feature>
<dbReference type="EMBL" id="FRCS01000003">
    <property type="protein sequence ID" value="SHN15147.1"/>
    <property type="molecule type" value="Genomic_DNA"/>
</dbReference>
<dbReference type="SMART" id="SM00382">
    <property type="entry name" value="AAA"/>
    <property type="match status" value="1"/>
</dbReference>
<sequence length="253" mass="26338">MTAVLRTTGLAVRYGGVSALSDADLTVEAGELVGLIGPNGAGKTTFIDAVTGFARSTGRVELTGRELTGLPPHVRARHGLARTWQAAELFDDLSVRDNVIVAAGGPGFRRTARELLRGRGEGAAAADAVLDRLGLTELADTEPTQLSQGQRKLVGVARALAARPALLCLDEPAAGLDSTESAGLGKHLRSVVDGGTPMLLVDHDMGLVLSVCDRVVVLDFGRVIADGPPEEIRTDQRVLTAYLGSSASPEATR</sequence>
<evidence type="ECO:0000256" key="2">
    <source>
        <dbReference type="ARBA" id="ARBA00022741"/>
    </source>
</evidence>
<dbReference type="GO" id="GO:0005524">
    <property type="term" value="F:ATP binding"/>
    <property type="evidence" value="ECO:0007669"/>
    <property type="project" value="UniProtKB-KW"/>
</dbReference>
<dbReference type="Pfam" id="PF00005">
    <property type="entry name" value="ABC_tran"/>
    <property type="match status" value="1"/>
</dbReference>
<dbReference type="Gene3D" id="3.40.50.300">
    <property type="entry name" value="P-loop containing nucleotide triphosphate hydrolases"/>
    <property type="match status" value="1"/>
</dbReference>
<dbReference type="InterPro" id="IPR003593">
    <property type="entry name" value="AAA+_ATPase"/>
</dbReference>
<protein>
    <submittedName>
        <fullName evidence="5">Amino acid/amide ABC transporter ATP-binding protein 1, HAAT family</fullName>
    </submittedName>
</protein>
<keyword evidence="1" id="KW-0813">Transport</keyword>
<reference evidence="5 6" key="1">
    <citation type="submission" date="2016-11" db="EMBL/GenBank/DDBJ databases">
        <authorList>
            <person name="Jaros S."/>
            <person name="Januszkiewicz K."/>
            <person name="Wedrychowicz H."/>
        </authorList>
    </citation>
    <scope>NUCLEOTIDE SEQUENCE [LARGE SCALE GENOMIC DNA]</scope>
    <source>
        <strain evidence="5 6">DSM 46144</strain>
    </source>
</reference>
<dbReference type="InterPro" id="IPR051120">
    <property type="entry name" value="ABC_AA/LPS_Transport"/>
</dbReference>
<dbReference type="STRING" id="134849.SAMN05443668_103253"/>
<dbReference type="AlphaFoldDB" id="A0A1M7PDX9"/>